<protein>
    <submittedName>
        <fullName evidence="1">Uncharacterized protein</fullName>
    </submittedName>
</protein>
<keyword evidence="2" id="KW-1185">Reference proteome</keyword>
<name>A0ACC3ACL6_9EURO</name>
<dbReference type="EMBL" id="JAPDRQ010000040">
    <property type="protein sequence ID" value="KAJ9659389.1"/>
    <property type="molecule type" value="Genomic_DNA"/>
</dbReference>
<dbReference type="Proteomes" id="UP001172386">
    <property type="component" value="Unassembled WGS sequence"/>
</dbReference>
<accession>A0ACC3ACL6</accession>
<comment type="caution">
    <text evidence="1">The sequence shown here is derived from an EMBL/GenBank/DDBJ whole genome shotgun (WGS) entry which is preliminary data.</text>
</comment>
<organism evidence="1 2">
    <name type="scientific">Neophaeococcomyces mojaviensis</name>
    <dbReference type="NCBI Taxonomy" id="3383035"/>
    <lineage>
        <taxon>Eukaryota</taxon>
        <taxon>Fungi</taxon>
        <taxon>Dikarya</taxon>
        <taxon>Ascomycota</taxon>
        <taxon>Pezizomycotina</taxon>
        <taxon>Eurotiomycetes</taxon>
        <taxon>Chaetothyriomycetidae</taxon>
        <taxon>Chaetothyriales</taxon>
        <taxon>Chaetothyriales incertae sedis</taxon>
        <taxon>Neophaeococcomyces</taxon>
    </lineage>
</organism>
<evidence type="ECO:0000313" key="1">
    <source>
        <dbReference type="EMBL" id="KAJ9659389.1"/>
    </source>
</evidence>
<reference evidence="1" key="1">
    <citation type="submission" date="2022-10" db="EMBL/GenBank/DDBJ databases">
        <title>Culturing micro-colonial fungi from biological soil crusts in the Mojave desert and describing Neophaeococcomyces mojavensis, and introducing the new genera and species Taxawa tesnikishii.</title>
        <authorList>
            <person name="Kurbessoian T."/>
            <person name="Stajich J.E."/>
        </authorList>
    </citation>
    <scope>NUCLEOTIDE SEQUENCE</scope>
    <source>
        <strain evidence="1">JES_112</strain>
    </source>
</reference>
<proteinExistence type="predicted"/>
<evidence type="ECO:0000313" key="2">
    <source>
        <dbReference type="Proteomes" id="UP001172386"/>
    </source>
</evidence>
<sequence>MASTASTKQPVLLRKAEDYTIGVICSQPFETDAVHAMFDYYVKPRDRIERAPGDDNAYSFGIIGQYHVVVAQLGEMGKIESSGAATDMKRSFPNIRLCLVVGVCSVIPKIKDQETLLGDVVVSTMVKQYDLVRQYEHKLDTKTEPNVVLRRPPPILRNFFKVLTTLQGTKDFQEELTMNLTKLLHHENMTAFGYPGYHKDHLYRPSCLHEHKHQECSVCAKNQFCEAATGATCEQLGCPTDQLMLRARVANMEILHAAMNAAEGEHKAEIKERLLVEMSPKLILGNVASGDRVIKSGSGRDQIAKEHGIVAFEMAAAGVWDTFPTVCITGACDYGDSHNNKYWEKYAAATAAASAKAFLELFNEEGNVKYSTDINVATAEVVRHTAPSSQAGPQFNSINSNFKVLRVLQSPDAACSIDSSQLQPRVYVTRPNQDGRPDPYLPLHRGVLT</sequence>
<gene>
    <name evidence="1" type="ORF">H2198_003118</name>
</gene>